<dbReference type="Pfam" id="PF13439">
    <property type="entry name" value="Glyco_transf_4"/>
    <property type="match status" value="1"/>
</dbReference>
<sequence>MPPAAPVSTHAPTPPAQAVAPIRLLIVVDGRYPATGGAEMQARLLSATFARAGHRVQVLAPHLDRSLPTRELVDGVPVLRLAYPRIKGLGAVVLNLRFAAFLLRHHSEFDAIHIHMMHNLAGAAGWLKGWVRPSITVKVSGAAEFQGGILDPKRGRKPVHRILSAGAKRLDAFQCISRYTLEVMRDAGYPAARLHLVPNAVDCSRYTPARPDAPGPMRVVFVGRHVAVKGLDVLLHAWAALQRQESLHTADVCLVLAGEGPEHARLKRLACELGLTGSVDFPGLVTDVPALLAGACLYVQASHQEGLPNAVLEAMAAGLPVVATCISGHEDVVAHGRTGLLVPAADPAALAQAMQLLLRDPALRLRMGLAARGVIEQTFCADIVIARLLRVYRGTDQPAQAGDAADATTLRADAS</sequence>
<name>E6PV86_9ZZZZ</name>
<dbReference type="PANTHER" id="PTHR45947:SF3">
    <property type="entry name" value="SULFOQUINOVOSYL TRANSFERASE SQD2"/>
    <property type="match status" value="1"/>
</dbReference>
<organism evidence="2">
    <name type="scientific">mine drainage metagenome</name>
    <dbReference type="NCBI Taxonomy" id="410659"/>
    <lineage>
        <taxon>unclassified sequences</taxon>
        <taxon>metagenomes</taxon>
        <taxon>ecological metagenomes</taxon>
    </lineage>
</organism>
<dbReference type="CDD" id="cd03801">
    <property type="entry name" value="GT4_PimA-like"/>
    <property type="match status" value="1"/>
</dbReference>
<comment type="caution">
    <text evidence="2">The sequence shown here is derived from an EMBL/GenBank/DDBJ whole genome shotgun (WGS) entry which is preliminary data.</text>
</comment>
<evidence type="ECO:0000313" key="2">
    <source>
        <dbReference type="EMBL" id="CBH98837.1"/>
    </source>
</evidence>
<dbReference type="SUPFAM" id="SSF53756">
    <property type="entry name" value="UDP-Glycosyltransferase/glycogen phosphorylase"/>
    <property type="match status" value="1"/>
</dbReference>
<dbReference type="AlphaFoldDB" id="E6PV86"/>
<proteinExistence type="predicted"/>
<dbReference type="InterPro" id="IPR028098">
    <property type="entry name" value="Glyco_trans_4-like_N"/>
</dbReference>
<accession>E6PV86</accession>
<reference evidence="2" key="1">
    <citation type="submission" date="2009-10" db="EMBL/GenBank/DDBJ databases">
        <title>Diversity of trophic interactions inside an arsenic-rich microbial ecosystem.</title>
        <authorList>
            <person name="Bertin P.N."/>
            <person name="Heinrich-Salmeron A."/>
            <person name="Pelletier E."/>
            <person name="Goulhen-Chollet F."/>
            <person name="Arsene-Ploetze F."/>
            <person name="Gallien S."/>
            <person name="Calteau A."/>
            <person name="Vallenet D."/>
            <person name="Casiot C."/>
            <person name="Chane-Woon-Ming B."/>
            <person name="Giloteaux L."/>
            <person name="Barakat M."/>
            <person name="Bonnefoy V."/>
            <person name="Bruneel O."/>
            <person name="Chandler M."/>
            <person name="Cleiss J."/>
            <person name="Duran R."/>
            <person name="Elbaz-Poulichet F."/>
            <person name="Fonknechten N."/>
            <person name="Lauga B."/>
            <person name="Mornico D."/>
            <person name="Ortet P."/>
            <person name="Schaeffer C."/>
            <person name="Siguier P."/>
            <person name="Alexander Thil Smith A."/>
            <person name="Van Dorsselaer A."/>
            <person name="Weissenbach J."/>
            <person name="Medigue C."/>
            <person name="Le Paslier D."/>
        </authorList>
    </citation>
    <scope>NUCLEOTIDE SEQUENCE</scope>
</reference>
<protein>
    <submittedName>
        <fullName evidence="2">Putative Glycosyl transferase, group 1 (Modular protein)</fullName>
    </submittedName>
</protein>
<keyword evidence="2" id="KW-0808">Transferase</keyword>
<dbReference type="GO" id="GO:0016757">
    <property type="term" value="F:glycosyltransferase activity"/>
    <property type="evidence" value="ECO:0007669"/>
    <property type="project" value="TreeGrafter"/>
</dbReference>
<dbReference type="EMBL" id="CABM01000063">
    <property type="protein sequence ID" value="CBH98837.1"/>
    <property type="molecule type" value="Genomic_DNA"/>
</dbReference>
<dbReference type="Gene3D" id="3.40.50.2000">
    <property type="entry name" value="Glycogen Phosphorylase B"/>
    <property type="match status" value="2"/>
</dbReference>
<dbReference type="PANTHER" id="PTHR45947">
    <property type="entry name" value="SULFOQUINOVOSYL TRANSFERASE SQD2"/>
    <property type="match status" value="1"/>
</dbReference>
<gene>
    <name evidence="2" type="ORF">CARN2_4288</name>
</gene>
<dbReference type="InterPro" id="IPR050194">
    <property type="entry name" value="Glycosyltransferase_grp1"/>
</dbReference>
<evidence type="ECO:0000259" key="1">
    <source>
        <dbReference type="Pfam" id="PF13439"/>
    </source>
</evidence>
<feature type="domain" description="Glycosyltransferase subfamily 4-like N-terminal" evidence="1">
    <location>
        <begin position="36"/>
        <end position="205"/>
    </location>
</feature>
<dbReference type="Pfam" id="PF13692">
    <property type="entry name" value="Glyco_trans_1_4"/>
    <property type="match status" value="1"/>
</dbReference>